<keyword evidence="2" id="KW-1185">Reference proteome</keyword>
<gene>
    <name evidence="1" type="ORF">PVAND_011168</name>
</gene>
<dbReference type="EMBL" id="JADBJN010000001">
    <property type="protein sequence ID" value="KAG5681759.1"/>
    <property type="molecule type" value="Genomic_DNA"/>
</dbReference>
<organism evidence="1 2">
    <name type="scientific">Polypedilum vanderplanki</name>
    <name type="common">Sleeping chironomid midge</name>
    <dbReference type="NCBI Taxonomy" id="319348"/>
    <lineage>
        <taxon>Eukaryota</taxon>
        <taxon>Metazoa</taxon>
        <taxon>Ecdysozoa</taxon>
        <taxon>Arthropoda</taxon>
        <taxon>Hexapoda</taxon>
        <taxon>Insecta</taxon>
        <taxon>Pterygota</taxon>
        <taxon>Neoptera</taxon>
        <taxon>Endopterygota</taxon>
        <taxon>Diptera</taxon>
        <taxon>Nematocera</taxon>
        <taxon>Chironomoidea</taxon>
        <taxon>Chironomidae</taxon>
        <taxon>Chironominae</taxon>
        <taxon>Polypedilum</taxon>
        <taxon>Polypedilum</taxon>
    </lineage>
</organism>
<dbReference type="Proteomes" id="UP001107558">
    <property type="component" value="Chromosome 1"/>
</dbReference>
<sequence>MFYLNQKIDQTFSLNDLIDFALTNFSSKNRGISVTAATIIRQLTRGLIKLDQQALIERNSEETYSTKDDEDDMDSNKWHFLETFRDTLESYEEIIKELIEDFSFKPNEMDNDLHIAGEIIMPYFLLWHCILHFCSVAPADLRSYYAHWITLHKYEEVDFSIIFIQNDATRNFKESRNCNKIWSCCICAFKME</sequence>
<proteinExistence type="predicted"/>
<reference evidence="1" key="1">
    <citation type="submission" date="2021-03" db="EMBL/GenBank/DDBJ databases">
        <title>Chromosome level genome of the anhydrobiotic midge Polypedilum vanderplanki.</title>
        <authorList>
            <person name="Yoshida Y."/>
            <person name="Kikawada T."/>
            <person name="Gusev O."/>
        </authorList>
    </citation>
    <scope>NUCLEOTIDE SEQUENCE</scope>
    <source>
        <strain evidence="1">NIAS01</strain>
        <tissue evidence="1">Whole body or cell culture</tissue>
    </source>
</reference>
<comment type="caution">
    <text evidence="1">The sequence shown here is derived from an EMBL/GenBank/DDBJ whole genome shotgun (WGS) entry which is preliminary data.</text>
</comment>
<name>A0A9J6CIR6_POLVA</name>
<protein>
    <submittedName>
        <fullName evidence="1">Uncharacterized protein</fullName>
    </submittedName>
</protein>
<evidence type="ECO:0000313" key="2">
    <source>
        <dbReference type="Proteomes" id="UP001107558"/>
    </source>
</evidence>
<evidence type="ECO:0000313" key="1">
    <source>
        <dbReference type="EMBL" id="KAG5681759.1"/>
    </source>
</evidence>
<accession>A0A9J6CIR6</accession>
<dbReference type="AlphaFoldDB" id="A0A9J6CIR6"/>